<dbReference type="EMBL" id="JANHOG010000100">
    <property type="protein sequence ID" value="KAJ3558258.1"/>
    <property type="molecule type" value="Genomic_DNA"/>
</dbReference>
<evidence type="ECO:0000313" key="1">
    <source>
        <dbReference type="EMBL" id="KAJ3558258.1"/>
    </source>
</evidence>
<protein>
    <submittedName>
        <fullName evidence="1">Uncharacterized protein</fullName>
    </submittedName>
</protein>
<organism evidence="1 2">
    <name type="scientific">Phlebia brevispora</name>
    <dbReference type="NCBI Taxonomy" id="194682"/>
    <lineage>
        <taxon>Eukaryota</taxon>
        <taxon>Fungi</taxon>
        <taxon>Dikarya</taxon>
        <taxon>Basidiomycota</taxon>
        <taxon>Agaricomycotina</taxon>
        <taxon>Agaricomycetes</taxon>
        <taxon>Polyporales</taxon>
        <taxon>Meruliaceae</taxon>
        <taxon>Phlebia</taxon>
    </lineage>
</organism>
<gene>
    <name evidence="1" type="ORF">NM688_g1029</name>
</gene>
<accession>A0ACC1TCW3</accession>
<evidence type="ECO:0000313" key="2">
    <source>
        <dbReference type="Proteomes" id="UP001148662"/>
    </source>
</evidence>
<name>A0ACC1TCW3_9APHY</name>
<proteinExistence type="predicted"/>
<dbReference type="Proteomes" id="UP001148662">
    <property type="component" value="Unassembled WGS sequence"/>
</dbReference>
<reference evidence="1" key="1">
    <citation type="submission" date="2022-07" db="EMBL/GenBank/DDBJ databases">
        <title>Genome Sequence of Phlebia brevispora.</title>
        <authorList>
            <person name="Buettner E."/>
        </authorList>
    </citation>
    <scope>NUCLEOTIDE SEQUENCE</scope>
    <source>
        <strain evidence="1">MPL23</strain>
    </source>
</reference>
<keyword evidence="2" id="KW-1185">Reference proteome</keyword>
<comment type="caution">
    <text evidence="1">The sequence shown here is derived from an EMBL/GenBank/DDBJ whole genome shotgun (WGS) entry which is preliminary data.</text>
</comment>
<sequence>MAVLKLPLLKQKITRKASSRSSRAKPKAAKIQREVSNHTQKPFPAVFSTLRSTSAAKLLTVGRVRQLGFLTAPARQPGPGQRRKIIHVATLNFGPYEDTLSVVAASHMPRATSQAGLAQKEYNHSSSGDRPIPKQDSGRQGDGVAHIDSSVDVTLPSVYSRDSWVEVNVMDAHAMPVITIWGPTASAED</sequence>